<organism evidence="1 2">
    <name type="scientific">Puccinia sorghi</name>
    <dbReference type="NCBI Taxonomy" id="27349"/>
    <lineage>
        <taxon>Eukaryota</taxon>
        <taxon>Fungi</taxon>
        <taxon>Dikarya</taxon>
        <taxon>Basidiomycota</taxon>
        <taxon>Pucciniomycotina</taxon>
        <taxon>Pucciniomycetes</taxon>
        <taxon>Pucciniales</taxon>
        <taxon>Pucciniaceae</taxon>
        <taxon>Puccinia</taxon>
    </lineage>
</organism>
<evidence type="ECO:0000313" key="2">
    <source>
        <dbReference type="Proteomes" id="UP000037035"/>
    </source>
</evidence>
<dbReference type="Proteomes" id="UP000037035">
    <property type="component" value="Unassembled WGS sequence"/>
</dbReference>
<dbReference type="InterPro" id="IPR004242">
    <property type="entry name" value="Transposase_21"/>
</dbReference>
<dbReference type="OrthoDB" id="2998386at2759"/>
<gene>
    <name evidence="1" type="ORF">VP01_1022g4</name>
</gene>
<evidence type="ECO:0000313" key="1">
    <source>
        <dbReference type="EMBL" id="KNZ64488.1"/>
    </source>
</evidence>
<reference evidence="1 2" key="1">
    <citation type="submission" date="2015-08" db="EMBL/GenBank/DDBJ databases">
        <title>Next Generation Sequencing and Analysis of the Genome of Puccinia sorghi L Schw, the Causal Agent of Maize Common Rust.</title>
        <authorList>
            <person name="Rochi L."/>
            <person name="Burguener G."/>
            <person name="Darino M."/>
            <person name="Turjanski A."/>
            <person name="Kreff E."/>
            <person name="Dieguez M.J."/>
            <person name="Sacco F."/>
        </authorList>
    </citation>
    <scope>NUCLEOTIDE SEQUENCE [LARGE SCALE GENOMIC DNA]</scope>
    <source>
        <strain evidence="1 2">RO10H11247</strain>
    </source>
</reference>
<name>A0A0L6VUQ5_9BASI</name>
<dbReference type="VEuPathDB" id="FungiDB:VP01_1022g4"/>
<dbReference type="EMBL" id="LAVV01000255">
    <property type="protein sequence ID" value="KNZ64488.1"/>
    <property type="molecule type" value="Genomic_DNA"/>
</dbReference>
<sequence>MGQTQMVYQPHAQYKRVYVTQDFEEWISWFLLLSHVKKLIEDWTEQVRNAPLEPVFDYQQSKFWKKTNPDKVEPNSQGSFLKLILSLYINWFNPFGNKLSGRQASFGVLALTCLDMPPHLCLQTHHLFLAGIIPGPKEPDMIMMSNILKPLFEKFEEV</sequence>
<accession>A0A0L6VUQ5</accession>
<dbReference type="AlphaFoldDB" id="A0A0L6VUQ5"/>
<protein>
    <submittedName>
        <fullName evidence="1">Uncharacterized protein</fullName>
    </submittedName>
</protein>
<dbReference type="Pfam" id="PF02992">
    <property type="entry name" value="Transposase_21"/>
    <property type="match status" value="1"/>
</dbReference>
<proteinExistence type="predicted"/>
<keyword evidence="2" id="KW-1185">Reference proteome</keyword>
<comment type="caution">
    <text evidence="1">The sequence shown here is derived from an EMBL/GenBank/DDBJ whole genome shotgun (WGS) entry which is preliminary data.</text>
</comment>